<name>A0A0W0VUX0_9GAMM</name>
<feature type="active site" description="Proton donor" evidence="9">
    <location>
        <position position="463"/>
    </location>
</feature>
<dbReference type="Pfam" id="PF07504">
    <property type="entry name" value="FTP"/>
    <property type="match status" value="1"/>
</dbReference>
<evidence type="ECO:0000313" key="14">
    <source>
        <dbReference type="EMBL" id="KTD23866.1"/>
    </source>
</evidence>
<feature type="chain" id="PRO_5006915073" description="Neutral metalloproteinase" evidence="10">
    <location>
        <begin position="25"/>
        <end position="551"/>
    </location>
</feature>
<feature type="domain" description="Peptidase M4" evidence="11">
    <location>
        <begin position="222"/>
        <end position="385"/>
    </location>
</feature>
<evidence type="ECO:0000259" key="13">
    <source>
        <dbReference type="Pfam" id="PF07504"/>
    </source>
</evidence>
<evidence type="ECO:0000259" key="11">
    <source>
        <dbReference type="Pfam" id="PF01447"/>
    </source>
</evidence>
<dbReference type="InterPro" id="IPR011096">
    <property type="entry name" value="FTP_domain"/>
</dbReference>
<dbReference type="Gene3D" id="3.10.450.40">
    <property type="match status" value="1"/>
</dbReference>
<keyword evidence="3" id="KW-0479">Metal-binding</keyword>
<dbReference type="InterPro" id="IPR013856">
    <property type="entry name" value="Peptidase_M4_domain"/>
</dbReference>
<dbReference type="PANTHER" id="PTHR33794">
    <property type="entry name" value="BACILLOLYSIN"/>
    <property type="match status" value="1"/>
</dbReference>
<feature type="domain" description="Peptidase M4 C-terminal" evidence="12">
    <location>
        <begin position="388"/>
        <end position="539"/>
    </location>
</feature>
<feature type="domain" description="FTP" evidence="13">
    <location>
        <begin position="58"/>
        <end position="100"/>
    </location>
</feature>
<dbReference type="SUPFAM" id="SSF55486">
    <property type="entry name" value="Metalloproteases ('zincins'), catalytic domain"/>
    <property type="match status" value="1"/>
</dbReference>
<keyword evidence="7 10" id="KW-0482">Metalloprotease</keyword>
<dbReference type="Gene3D" id="3.10.450.490">
    <property type="match status" value="1"/>
</dbReference>
<gene>
    <name evidence="14" type="primary">proA_1</name>
    <name evidence="14" type="ORF">Llan_0647</name>
</gene>
<evidence type="ECO:0000256" key="10">
    <source>
        <dbReference type="RuleBase" id="RU366073"/>
    </source>
</evidence>
<evidence type="ECO:0000313" key="15">
    <source>
        <dbReference type="Proteomes" id="UP000054869"/>
    </source>
</evidence>
<dbReference type="Gene3D" id="3.10.170.10">
    <property type="match status" value="1"/>
</dbReference>
<evidence type="ECO:0000259" key="12">
    <source>
        <dbReference type="Pfam" id="PF02868"/>
    </source>
</evidence>
<feature type="signal peptide" evidence="10">
    <location>
        <begin position="1"/>
        <end position="24"/>
    </location>
</feature>
<comment type="subcellular location">
    <subcellularLocation>
        <location evidence="10">Secreted</location>
    </subcellularLocation>
</comment>
<dbReference type="RefSeq" id="WP_028372139.1">
    <property type="nucleotide sequence ID" value="NZ_CAAAJD010000001.1"/>
</dbReference>
<sequence length="551" mass="61507">MHPNVYLSPLVACLALTMASSVKAAEPLPLQKESFKSLQHQFHLALPGVKPAANVSVDSLQFLQQHTDKNHINHIRLQQQYAGFPVIGGYAILHSSSAGKGLLNSSQTVMMNGVVYRGLQKELGQPSADFAKNGEAALKVFKEQYQGKDISAEQVTPVVYIDEQHQAHWAYKVSIFVRHTDKIPERPTAIVDAKSYKPFVQWNDIKTRRAAAKGMGFGGNHKIGEYAYGKNYPLLEITREKRTATCFMENTDVKVVDMEHEYFSNNKPMKFDCKKAVNGGDPMTFWTGYKGDGYDRDNGAYSPTNDALYAGHVIKHMYHDWYGVEALKNPDGSPMQLVMRVHYGQGYENAYWDGEQMTFGDGESMMYPLVSLGVGGHEISHGFTEQHSDLAYYGQSGGMNEAFSDMAAQAAEFYSTGSNSWQIGPEIMKEDSGWEALRYMDKPSRDGMSIDRADEYYGGLDVHYSSGVYNHLFYILAHKPDWNTRKAFDVMVKANIDYWTPTSTFDEGGCGVLYAARDFNNAGGKYPLEDIKASLSEVAIKYDACEMASAN</sequence>
<dbReference type="CDD" id="cd09597">
    <property type="entry name" value="M4_TLP"/>
    <property type="match status" value="1"/>
</dbReference>
<evidence type="ECO:0000256" key="6">
    <source>
        <dbReference type="ARBA" id="ARBA00022833"/>
    </source>
</evidence>
<dbReference type="PATRIC" id="fig|45067.4.peg.674"/>
<evidence type="ECO:0000256" key="7">
    <source>
        <dbReference type="ARBA" id="ARBA00023049"/>
    </source>
</evidence>
<dbReference type="GO" id="GO:0006508">
    <property type="term" value="P:proteolysis"/>
    <property type="evidence" value="ECO:0007669"/>
    <property type="project" value="UniProtKB-KW"/>
</dbReference>
<dbReference type="GO" id="GO:0005576">
    <property type="term" value="C:extracellular region"/>
    <property type="evidence" value="ECO:0007669"/>
    <property type="project" value="UniProtKB-SubCell"/>
</dbReference>
<keyword evidence="8" id="KW-0865">Zymogen</keyword>
<dbReference type="InterPro" id="IPR050728">
    <property type="entry name" value="Zinc_Metalloprotease_M4"/>
</dbReference>
<dbReference type="EMBL" id="LNYI01000011">
    <property type="protein sequence ID" value="KTD23866.1"/>
    <property type="molecule type" value="Genomic_DNA"/>
</dbReference>
<feature type="active site" evidence="9">
    <location>
        <position position="378"/>
    </location>
</feature>
<comment type="caution">
    <text evidence="14">The sequence shown here is derived from an EMBL/GenBank/DDBJ whole genome shotgun (WGS) entry which is preliminary data.</text>
</comment>
<comment type="function">
    <text evidence="10">Extracellular zinc metalloprotease.</text>
</comment>
<dbReference type="GO" id="GO:0046872">
    <property type="term" value="F:metal ion binding"/>
    <property type="evidence" value="ECO:0007669"/>
    <property type="project" value="UniProtKB-UniRule"/>
</dbReference>
<protein>
    <recommendedName>
        <fullName evidence="10">Neutral metalloproteinase</fullName>
        <ecNumber evidence="10">3.4.24.-</ecNumber>
    </recommendedName>
</protein>
<evidence type="ECO:0000256" key="3">
    <source>
        <dbReference type="ARBA" id="ARBA00022723"/>
    </source>
</evidence>
<keyword evidence="2 10" id="KW-0645">Protease</keyword>
<dbReference type="PANTHER" id="PTHR33794:SF1">
    <property type="entry name" value="BACILLOLYSIN"/>
    <property type="match status" value="1"/>
</dbReference>
<dbReference type="InterPro" id="IPR027268">
    <property type="entry name" value="Peptidase_M4/M1_CTD_sf"/>
</dbReference>
<dbReference type="STRING" id="45067.Llan_0647"/>
<dbReference type="PRINTS" id="PR00730">
    <property type="entry name" value="THERMOLYSIN"/>
</dbReference>
<dbReference type="EC" id="3.4.24.-" evidence="10"/>
<evidence type="ECO:0000256" key="5">
    <source>
        <dbReference type="ARBA" id="ARBA00022801"/>
    </source>
</evidence>
<reference evidence="14 15" key="1">
    <citation type="submission" date="2015-11" db="EMBL/GenBank/DDBJ databases">
        <title>Genomic analysis of 38 Legionella species identifies large and diverse effector repertoires.</title>
        <authorList>
            <person name="Burstein D."/>
            <person name="Amaro F."/>
            <person name="Zusman T."/>
            <person name="Lifshitz Z."/>
            <person name="Cohen O."/>
            <person name="Gilbert J.A."/>
            <person name="Pupko T."/>
            <person name="Shuman H.A."/>
            <person name="Segal G."/>
        </authorList>
    </citation>
    <scope>NUCLEOTIDE SEQUENCE [LARGE SCALE GENOMIC DNA]</scope>
    <source>
        <strain evidence="14 15">ATCC 49751</strain>
    </source>
</reference>
<keyword evidence="10" id="KW-0964">Secreted</keyword>
<proteinExistence type="inferred from homology"/>
<dbReference type="Proteomes" id="UP000054869">
    <property type="component" value="Unassembled WGS sequence"/>
</dbReference>
<evidence type="ECO:0000256" key="1">
    <source>
        <dbReference type="ARBA" id="ARBA00009388"/>
    </source>
</evidence>
<evidence type="ECO:0000256" key="9">
    <source>
        <dbReference type="PIRSR" id="PIRSR623612-1"/>
    </source>
</evidence>
<dbReference type="NCBIfam" id="NF045902">
    <property type="entry name" value="MetaloprotProALeg"/>
    <property type="match status" value="1"/>
</dbReference>
<dbReference type="OrthoDB" id="5378341at2"/>
<evidence type="ECO:0000256" key="8">
    <source>
        <dbReference type="ARBA" id="ARBA00023145"/>
    </source>
</evidence>
<organism evidence="14 15">
    <name type="scientific">Legionella lansingensis</name>
    <dbReference type="NCBI Taxonomy" id="45067"/>
    <lineage>
        <taxon>Bacteria</taxon>
        <taxon>Pseudomonadati</taxon>
        <taxon>Pseudomonadota</taxon>
        <taxon>Gammaproteobacteria</taxon>
        <taxon>Legionellales</taxon>
        <taxon>Legionellaceae</taxon>
        <taxon>Legionella</taxon>
    </lineage>
</organism>
<dbReference type="Pfam" id="PF01447">
    <property type="entry name" value="Peptidase_M4"/>
    <property type="match status" value="1"/>
</dbReference>
<dbReference type="AlphaFoldDB" id="A0A0W0VUX0"/>
<dbReference type="Gene3D" id="1.10.390.10">
    <property type="entry name" value="Neutral Protease Domain 2"/>
    <property type="match status" value="1"/>
</dbReference>
<dbReference type="InterPro" id="IPR023612">
    <property type="entry name" value="Peptidase_M4"/>
</dbReference>
<dbReference type="InterPro" id="IPR001570">
    <property type="entry name" value="Peptidase_M4_C_domain"/>
</dbReference>
<dbReference type="Pfam" id="PF02868">
    <property type="entry name" value="Peptidase_M4_C"/>
    <property type="match status" value="1"/>
</dbReference>
<comment type="similarity">
    <text evidence="1 10">Belongs to the peptidase M4 family.</text>
</comment>
<keyword evidence="4 10" id="KW-0732">Signal</keyword>
<keyword evidence="5 10" id="KW-0378">Hydrolase</keyword>
<comment type="cofactor">
    <cofactor evidence="10">
        <name>Zn(2+)</name>
        <dbReference type="ChEBI" id="CHEBI:29105"/>
    </cofactor>
</comment>
<evidence type="ECO:0000256" key="4">
    <source>
        <dbReference type="ARBA" id="ARBA00022729"/>
    </source>
</evidence>
<dbReference type="GO" id="GO:0004222">
    <property type="term" value="F:metalloendopeptidase activity"/>
    <property type="evidence" value="ECO:0007669"/>
    <property type="project" value="UniProtKB-UniRule"/>
</dbReference>
<accession>A0A0W0VUX0</accession>
<keyword evidence="15" id="KW-1185">Reference proteome</keyword>
<evidence type="ECO:0000256" key="2">
    <source>
        <dbReference type="ARBA" id="ARBA00022670"/>
    </source>
</evidence>
<keyword evidence="6 10" id="KW-0862">Zinc</keyword>
<dbReference type="eggNOG" id="COG3227">
    <property type="taxonomic scope" value="Bacteria"/>
</dbReference>